<dbReference type="KEGG" id="cvr:CHLNCDRAFT_12433"/>
<keyword evidence="5 6" id="KW-0472">Membrane</keyword>
<feature type="non-terminal residue" evidence="8">
    <location>
        <position position="1"/>
    </location>
</feature>
<evidence type="ECO:0000259" key="7">
    <source>
        <dbReference type="Pfam" id="PF09335"/>
    </source>
</evidence>
<protein>
    <recommendedName>
        <fullName evidence="7">VTT domain-containing protein</fullName>
    </recommendedName>
</protein>
<dbReference type="PANTHER" id="PTHR30353">
    <property type="entry name" value="INNER MEMBRANE PROTEIN DEDA-RELATED"/>
    <property type="match status" value="1"/>
</dbReference>
<evidence type="ECO:0000256" key="5">
    <source>
        <dbReference type="ARBA" id="ARBA00023136"/>
    </source>
</evidence>
<dbReference type="Pfam" id="PF09335">
    <property type="entry name" value="VTT_dom"/>
    <property type="match status" value="1"/>
</dbReference>
<dbReference type="EMBL" id="GL433840">
    <property type="protein sequence ID" value="EFN57258.1"/>
    <property type="molecule type" value="Genomic_DNA"/>
</dbReference>
<dbReference type="InterPro" id="IPR032816">
    <property type="entry name" value="VTT_dom"/>
</dbReference>
<dbReference type="OMA" id="MAANPKY"/>
<dbReference type="Proteomes" id="UP000008141">
    <property type="component" value="Unassembled WGS sequence"/>
</dbReference>
<dbReference type="PANTHER" id="PTHR30353:SF0">
    <property type="entry name" value="TRANSMEMBRANE PROTEIN"/>
    <property type="match status" value="1"/>
</dbReference>
<dbReference type="AlphaFoldDB" id="E1ZAG6"/>
<feature type="transmembrane region" description="Helical" evidence="6">
    <location>
        <begin position="21"/>
        <end position="42"/>
    </location>
</feature>
<dbReference type="OrthoDB" id="10267664at2759"/>
<dbReference type="InterPro" id="IPR058127">
    <property type="entry name" value="DedA"/>
</dbReference>
<proteinExistence type="predicted"/>
<keyword evidence="3 6" id="KW-0812">Transmembrane</keyword>
<dbReference type="InterPro" id="IPR032818">
    <property type="entry name" value="DedA-like"/>
</dbReference>
<feature type="transmembrane region" description="Helical" evidence="6">
    <location>
        <begin position="146"/>
        <end position="166"/>
    </location>
</feature>
<keyword evidence="9" id="KW-1185">Reference proteome</keyword>
<sequence length="191" mass="20103">LSFILHLDVHLGDIVVKYGRLTYAILFGIVFAETGLVVTPFLPGDSLLFATGALAALGKLNLGALVGCYIVAATLGDAVNYAVGNYLGAAAFKSKLLKREHIAKTEEFYTKYGGKTVVLARFVPIVRTFAPFVAGVGSMSYAQFGLYNVVGAVLWTAICVGAGFAFGNVPAVHENFSLVVLGIVVVSLLPI</sequence>
<dbReference type="eggNOG" id="ENOG502RZX4">
    <property type="taxonomic scope" value="Eukaryota"/>
</dbReference>
<organism evidence="9">
    <name type="scientific">Chlorella variabilis</name>
    <name type="common">Green alga</name>
    <dbReference type="NCBI Taxonomy" id="554065"/>
    <lineage>
        <taxon>Eukaryota</taxon>
        <taxon>Viridiplantae</taxon>
        <taxon>Chlorophyta</taxon>
        <taxon>core chlorophytes</taxon>
        <taxon>Trebouxiophyceae</taxon>
        <taxon>Chlorellales</taxon>
        <taxon>Chlorellaceae</taxon>
        <taxon>Chlorella clade</taxon>
        <taxon>Chlorella</taxon>
    </lineage>
</organism>
<feature type="transmembrane region" description="Helical" evidence="6">
    <location>
        <begin position="172"/>
        <end position="189"/>
    </location>
</feature>
<dbReference type="RefSeq" id="XP_005849360.1">
    <property type="nucleotide sequence ID" value="XM_005849298.1"/>
</dbReference>
<feature type="domain" description="VTT" evidence="7">
    <location>
        <begin position="42"/>
        <end position="163"/>
    </location>
</feature>
<evidence type="ECO:0000256" key="3">
    <source>
        <dbReference type="ARBA" id="ARBA00022692"/>
    </source>
</evidence>
<feature type="non-terminal residue" evidence="8">
    <location>
        <position position="191"/>
    </location>
</feature>
<dbReference type="InParanoid" id="E1ZAG6"/>
<dbReference type="GeneID" id="17356418"/>
<dbReference type="GO" id="GO:0005886">
    <property type="term" value="C:plasma membrane"/>
    <property type="evidence" value="ECO:0007669"/>
    <property type="project" value="UniProtKB-SubCell"/>
</dbReference>
<accession>E1ZAG6</accession>
<name>E1ZAG6_CHLVA</name>
<evidence type="ECO:0000256" key="1">
    <source>
        <dbReference type="ARBA" id="ARBA00004651"/>
    </source>
</evidence>
<keyword evidence="4 6" id="KW-1133">Transmembrane helix</keyword>
<dbReference type="NCBIfam" id="NF008102">
    <property type="entry name" value="PRK10847.1"/>
    <property type="match status" value="1"/>
</dbReference>
<reference evidence="8 9" key="1">
    <citation type="journal article" date="2010" name="Plant Cell">
        <title>The Chlorella variabilis NC64A genome reveals adaptation to photosymbiosis, coevolution with viruses, and cryptic sex.</title>
        <authorList>
            <person name="Blanc G."/>
            <person name="Duncan G."/>
            <person name="Agarkova I."/>
            <person name="Borodovsky M."/>
            <person name="Gurnon J."/>
            <person name="Kuo A."/>
            <person name="Lindquist E."/>
            <person name="Lucas S."/>
            <person name="Pangilinan J."/>
            <person name="Polle J."/>
            <person name="Salamov A."/>
            <person name="Terry A."/>
            <person name="Yamada T."/>
            <person name="Dunigan D.D."/>
            <person name="Grigoriev I.V."/>
            <person name="Claverie J.M."/>
            <person name="Van Etten J.L."/>
        </authorList>
    </citation>
    <scope>NUCLEOTIDE SEQUENCE [LARGE SCALE GENOMIC DNA]</scope>
    <source>
        <strain evidence="8 9">NC64A</strain>
    </source>
</reference>
<dbReference type="STRING" id="554065.E1ZAG6"/>
<comment type="subcellular location">
    <subcellularLocation>
        <location evidence="1">Cell membrane</location>
        <topology evidence="1">Multi-pass membrane protein</topology>
    </subcellularLocation>
</comment>
<evidence type="ECO:0000313" key="8">
    <source>
        <dbReference type="EMBL" id="EFN57258.1"/>
    </source>
</evidence>
<evidence type="ECO:0000313" key="9">
    <source>
        <dbReference type="Proteomes" id="UP000008141"/>
    </source>
</evidence>
<keyword evidence="2" id="KW-1003">Cell membrane</keyword>
<evidence type="ECO:0000256" key="6">
    <source>
        <dbReference type="SAM" id="Phobius"/>
    </source>
</evidence>
<gene>
    <name evidence="8" type="ORF">CHLNCDRAFT_12433</name>
</gene>
<evidence type="ECO:0000256" key="2">
    <source>
        <dbReference type="ARBA" id="ARBA00022475"/>
    </source>
</evidence>
<evidence type="ECO:0000256" key="4">
    <source>
        <dbReference type="ARBA" id="ARBA00022989"/>
    </source>
</evidence>
<feature type="transmembrane region" description="Helical" evidence="6">
    <location>
        <begin position="62"/>
        <end position="89"/>
    </location>
</feature>